<dbReference type="Proteomes" id="UP000053237">
    <property type="component" value="Unassembled WGS sequence"/>
</dbReference>
<protein>
    <submittedName>
        <fullName evidence="1">Uncharacterized protein</fullName>
    </submittedName>
</protein>
<dbReference type="InParanoid" id="A0A024GPY4"/>
<sequence>MLCVRSLVSIPYRIANLKSDKQFSIEPLSDCSHATKTFGVGAFSKHCNSTSQNRSNFLLPITHQNNASSHSCYTLRVRRMDHRRDRRIWNVGSKLYSGVCQIDTI</sequence>
<evidence type="ECO:0000313" key="2">
    <source>
        <dbReference type="Proteomes" id="UP000053237"/>
    </source>
</evidence>
<comment type="caution">
    <text evidence="1">The sequence shown here is derived from an EMBL/GenBank/DDBJ whole genome shotgun (WGS) entry which is preliminary data.</text>
</comment>
<dbReference type="EMBL" id="CAIX01000238">
    <property type="protein sequence ID" value="CCI48621.1"/>
    <property type="molecule type" value="Genomic_DNA"/>
</dbReference>
<organism evidence="1 2">
    <name type="scientific">Albugo candida</name>
    <dbReference type="NCBI Taxonomy" id="65357"/>
    <lineage>
        <taxon>Eukaryota</taxon>
        <taxon>Sar</taxon>
        <taxon>Stramenopiles</taxon>
        <taxon>Oomycota</taxon>
        <taxon>Peronosporomycetes</taxon>
        <taxon>Albuginales</taxon>
        <taxon>Albuginaceae</taxon>
        <taxon>Albugo</taxon>
    </lineage>
</organism>
<reference evidence="1 2" key="1">
    <citation type="submission" date="2012-05" db="EMBL/GenBank/DDBJ databases">
        <title>Recombination and specialization in a pathogen metapopulation.</title>
        <authorList>
            <person name="Gardiner A."/>
            <person name="Kemen E."/>
            <person name="Schultz-Larsen T."/>
            <person name="MacLean D."/>
            <person name="Van Oosterhout C."/>
            <person name="Jones J.D.G."/>
        </authorList>
    </citation>
    <scope>NUCLEOTIDE SEQUENCE [LARGE SCALE GENOMIC DNA]</scope>
    <source>
        <strain evidence="1 2">Ac Nc2</strain>
    </source>
</reference>
<keyword evidence="2" id="KW-1185">Reference proteome</keyword>
<dbReference type="AlphaFoldDB" id="A0A024GPY4"/>
<gene>
    <name evidence="1" type="ORF">BN9_097990</name>
</gene>
<proteinExistence type="predicted"/>
<evidence type="ECO:0000313" key="1">
    <source>
        <dbReference type="EMBL" id="CCI48621.1"/>
    </source>
</evidence>
<accession>A0A024GPY4</accession>
<name>A0A024GPY4_9STRA</name>